<reference evidence="1 2" key="1">
    <citation type="submission" date="2015-09" db="EMBL/GenBank/DDBJ databases">
        <authorList>
            <consortium name="Pathogen Informatics"/>
        </authorList>
    </citation>
    <scope>NUCLEOTIDE SEQUENCE [LARGE SCALE GENOMIC DNA]</scope>
    <source>
        <strain evidence="1 2">2789STDY5834835</strain>
    </source>
</reference>
<dbReference type="RefSeq" id="WP_055299827.1">
    <property type="nucleotide sequence ID" value="NZ_BLYK01000040.1"/>
</dbReference>
<proteinExistence type="predicted"/>
<evidence type="ECO:0000313" key="1">
    <source>
        <dbReference type="EMBL" id="CUP06000.1"/>
    </source>
</evidence>
<evidence type="ECO:0000313" key="2">
    <source>
        <dbReference type="Proteomes" id="UP000095679"/>
    </source>
</evidence>
<gene>
    <name evidence="1" type="ORF">ERS852450_02977</name>
</gene>
<name>A0A174K9N0_9FIRM</name>
<sequence>MQPVLHFVVNNQIIARTDTFVPVRNSRNYLYAEFEFQTEDWAGKSKTALFHGGDGETVPILLGDTDTCLIPAEVLTGTSFSVSIIAGNLITANIVTVKLYESGYRTGDIPEPSQTLYEQLMTAFGEAKQTVIDSAKESESWAHGHADYPDRKRDNAAYYATEAKNAAEGIDGRVEEGKRDIDKYVKEKEASLKGETGNVYFAAFNVTKKGRLIMYSDPSVDKIRFDRERSRLKYKLAL</sequence>
<dbReference type="Proteomes" id="UP000095679">
    <property type="component" value="Unassembled WGS sequence"/>
</dbReference>
<dbReference type="EMBL" id="CYZL01000039">
    <property type="protein sequence ID" value="CUP06000.1"/>
    <property type="molecule type" value="Genomic_DNA"/>
</dbReference>
<evidence type="ECO:0008006" key="3">
    <source>
        <dbReference type="Google" id="ProtNLM"/>
    </source>
</evidence>
<accession>A0A174K9N0</accession>
<organism evidence="1 2">
    <name type="scientific">Anaerobutyricum hallii</name>
    <dbReference type="NCBI Taxonomy" id="39488"/>
    <lineage>
        <taxon>Bacteria</taxon>
        <taxon>Bacillati</taxon>
        <taxon>Bacillota</taxon>
        <taxon>Clostridia</taxon>
        <taxon>Lachnospirales</taxon>
        <taxon>Lachnospiraceae</taxon>
        <taxon>Anaerobutyricum</taxon>
    </lineage>
</organism>
<protein>
    <recommendedName>
        <fullName evidence="3">BppU N-terminal domain-containing protein</fullName>
    </recommendedName>
</protein>
<dbReference type="AlphaFoldDB" id="A0A174K9N0"/>